<evidence type="ECO:0000256" key="8">
    <source>
        <dbReference type="PIRSR" id="PIRSR602401-1"/>
    </source>
</evidence>
<keyword evidence="5 9" id="KW-0560">Oxidoreductase</keyword>
<dbReference type="Proteomes" id="UP000190744">
    <property type="component" value="Unassembled WGS sequence"/>
</dbReference>
<dbReference type="CDD" id="cd11065">
    <property type="entry name" value="CYP64-like"/>
    <property type="match status" value="1"/>
</dbReference>
<evidence type="ECO:0000313" key="10">
    <source>
        <dbReference type="EMBL" id="OOQ82839.1"/>
    </source>
</evidence>
<evidence type="ECO:0000313" key="11">
    <source>
        <dbReference type="Proteomes" id="UP000190744"/>
    </source>
</evidence>
<dbReference type="EMBL" id="LJBN01000209">
    <property type="protein sequence ID" value="OOQ82839.1"/>
    <property type="molecule type" value="Genomic_DNA"/>
</dbReference>
<reference evidence="11" key="1">
    <citation type="submission" date="2015-09" db="EMBL/GenBank/DDBJ databases">
        <authorList>
            <person name="Fill T.P."/>
            <person name="Baretta J.F."/>
            <person name="de Almeida L.G."/>
            <person name="Rocha M."/>
            <person name="de Souza D.H."/>
            <person name="Malavazi I."/>
            <person name="Cerdeira L.T."/>
            <person name="Hong H."/>
            <person name="Samborskyy M."/>
            <person name="de Vasconcelos A.T."/>
            <person name="Leadlay P."/>
            <person name="Rodrigues-Filho E."/>
        </authorList>
    </citation>
    <scope>NUCLEOTIDE SEQUENCE [LARGE SCALE GENOMIC DNA]</scope>
    <source>
        <strain evidence="11">LaBioMMi 136</strain>
    </source>
</reference>
<evidence type="ECO:0000256" key="3">
    <source>
        <dbReference type="ARBA" id="ARBA00022617"/>
    </source>
</evidence>
<dbReference type="InterPro" id="IPR002401">
    <property type="entry name" value="Cyt_P450_E_grp-I"/>
</dbReference>
<dbReference type="GO" id="GO:0005506">
    <property type="term" value="F:iron ion binding"/>
    <property type="evidence" value="ECO:0007669"/>
    <property type="project" value="InterPro"/>
</dbReference>
<comment type="similarity">
    <text evidence="2 9">Belongs to the cytochrome P450 family.</text>
</comment>
<feature type="binding site" description="axial binding residue" evidence="8">
    <location>
        <position position="398"/>
    </location>
    <ligand>
        <name>heme</name>
        <dbReference type="ChEBI" id="CHEBI:30413"/>
    </ligand>
    <ligandPart>
        <name>Fe</name>
        <dbReference type="ChEBI" id="CHEBI:18248"/>
    </ligandPart>
</feature>
<dbReference type="GO" id="GO:0020037">
    <property type="term" value="F:heme binding"/>
    <property type="evidence" value="ECO:0007669"/>
    <property type="project" value="InterPro"/>
</dbReference>
<dbReference type="InterPro" id="IPR050364">
    <property type="entry name" value="Cytochrome_P450_fung"/>
</dbReference>
<evidence type="ECO:0000256" key="9">
    <source>
        <dbReference type="RuleBase" id="RU000461"/>
    </source>
</evidence>
<dbReference type="Pfam" id="PF00067">
    <property type="entry name" value="p450"/>
    <property type="match status" value="1"/>
</dbReference>
<keyword evidence="7 9" id="KW-0503">Monooxygenase</keyword>
<protein>
    <submittedName>
        <fullName evidence="10">O-methylsterigmatocystin oxidoreductase</fullName>
    </submittedName>
</protein>
<evidence type="ECO:0000256" key="5">
    <source>
        <dbReference type="ARBA" id="ARBA00023002"/>
    </source>
</evidence>
<comment type="cofactor">
    <cofactor evidence="1 8">
        <name>heme</name>
        <dbReference type="ChEBI" id="CHEBI:30413"/>
    </cofactor>
</comment>
<dbReference type="PANTHER" id="PTHR46300:SF7">
    <property type="entry name" value="P450, PUTATIVE (EUROFUNG)-RELATED"/>
    <property type="match status" value="1"/>
</dbReference>
<keyword evidence="6 8" id="KW-0408">Iron</keyword>
<dbReference type="GO" id="GO:0016705">
    <property type="term" value="F:oxidoreductase activity, acting on paired donors, with incorporation or reduction of molecular oxygen"/>
    <property type="evidence" value="ECO:0007669"/>
    <property type="project" value="InterPro"/>
</dbReference>
<dbReference type="PRINTS" id="PR00385">
    <property type="entry name" value="P450"/>
</dbReference>
<gene>
    <name evidence="10" type="primary">ordA</name>
    <name evidence="10" type="ORF">PEBR_37200</name>
</gene>
<comment type="caution">
    <text evidence="10">The sequence shown here is derived from an EMBL/GenBank/DDBJ whole genome shotgun (WGS) entry which is preliminary data.</text>
</comment>
<evidence type="ECO:0000256" key="4">
    <source>
        <dbReference type="ARBA" id="ARBA00022723"/>
    </source>
</evidence>
<keyword evidence="3 8" id="KW-0349">Heme</keyword>
<organism evidence="10 11">
    <name type="scientific">Penicillium brasilianum</name>
    <dbReference type="NCBI Taxonomy" id="104259"/>
    <lineage>
        <taxon>Eukaryota</taxon>
        <taxon>Fungi</taxon>
        <taxon>Dikarya</taxon>
        <taxon>Ascomycota</taxon>
        <taxon>Pezizomycotina</taxon>
        <taxon>Eurotiomycetes</taxon>
        <taxon>Eurotiomycetidae</taxon>
        <taxon>Eurotiales</taxon>
        <taxon>Aspergillaceae</taxon>
        <taxon>Penicillium</taxon>
    </lineage>
</organism>
<accession>A0A1S9RBD6</accession>
<dbReference type="PROSITE" id="PS00086">
    <property type="entry name" value="CYTOCHROME_P450"/>
    <property type="match status" value="1"/>
</dbReference>
<dbReference type="SUPFAM" id="SSF48264">
    <property type="entry name" value="Cytochrome P450"/>
    <property type="match status" value="1"/>
</dbReference>
<dbReference type="InterPro" id="IPR036396">
    <property type="entry name" value="Cyt_P450_sf"/>
</dbReference>
<evidence type="ECO:0000256" key="2">
    <source>
        <dbReference type="ARBA" id="ARBA00010617"/>
    </source>
</evidence>
<dbReference type="Gene3D" id="1.10.630.10">
    <property type="entry name" value="Cytochrome P450"/>
    <property type="match status" value="1"/>
</dbReference>
<dbReference type="PANTHER" id="PTHR46300">
    <property type="entry name" value="P450, PUTATIVE (EUROFUNG)-RELATED-RELATED"/>
    <property type="match status" value="1"/>
</dbReference>
<dbReference type="AlphaFoldDB" id="A0A1S9RBD6"/>
<dbReference type="InterPro" id="IPR017972">
    <property type="entry name" value="Cyt_P450_CS"/>
</dbReference>
<evidence type="ECO:0000256" key="1">
    <source>
        <dbReference type="ARBA" id="ARBA00001971"/>
    </source>
</evidence>
<name>A0A1S9RBD6_PENBI</name>
<keyword evidence="4 8" id="KW-0479">Metal-binding</keyword>
<dbReference type="PRINTS" id="PR00463">
    <property type="entry name" value="EP450I"/>
</dbReference>
<dbReference type="GO" id="GO:0004497">
    <property type="term" value="F:monooxygenase activity"/>
    <property type="evidence" value="ECO:0007669"/>
    <property type="project" value="UniProtKB-KW"/>
</dbReference>
<proteinExistence type="inferred from homology"/>
<evidence type="ECO:0000256" key="7">
    <source>
        <dbReference type="ARBA" id="ARBA00023033"/>
    </source>
</evidence>
<evidence type="ECO:0000256" key="6">
    <source>
        <dbReference type="ARBA" id="ARBA00023004"/>
    </source>
</evidence>
<sequence>MEDPDQFQGASPDEIRTHFETWVDAQGMRDKWTKFRMCIIIDEESLKTLKDATVAETETEDFHEPLRYVKVLEAFPDIDQCDFSPRWIKCWPYAPWSLWENMQDGDDLKMQHAFIEDDDPWPDVDIGEAGAIILKIAYGYTIESHGNDPLVDLADKAMEDFSYALLPATWAVDFFPILKHLPPWLPGTGFIKTAQAYNRRVKAFSGIPFAFVRQQMQSGCFAPSFLSNLLASNPVEPGSEDENIVKWSAGSLYAGGADTDKSTVSSVASFFLAMALFPEVQLKAQLELDTVVGRTKLPGFEDRENLPYINALVKEVLRWHPVVPMNVAHASSQDDICEGYLIPKGSSILANIWAFTHDENVYHDPMAFKPERFLVTPEHPHPERDPHLLVFGFGRRACPGRTLADSNVFLSVVQSLAVFNIGKPVRDGEVQDVPLKFLPGVISHPAPFELAIHPRSEKHRELIQALEKQYPWGKSDAEALGSVVF</sequence>
<dbReference type="GO" id="GO:0043386">
    <property type="term" value="P:mycotoxin biosynthetic process"/>
    <property type="evidence" value="ECO:0007669"/>
    <property type="project" value="UniProtKB-ARBA"/>
</dbReference>
<dbReference type="InterPro" id="IPR001128">
    <property type="entry name" value="Cyt_P450"/>
</dbReference>